<organism evidence="1 2">
    <name type="scientific">Naganishia cerealis</name>
    <dbReference type="NCBI Taxonomy" id="610337"/>
    <lineage>
        <taxon>Eukaryota</taxon>
        <taxon>Fungi</taxon>
        <taxon>Dikarya</taxon>
        <taxon>Basidiomycota</taxon>
        <taxon>Agaricomycotina</taxon>
        <taxon>Tremellomycetes</taxon>
        <taxon>Filobasidiales</taxon>
        <taxon>Filobasidiaceae</taxon>
        <taxon>Naganishia</taxon>
    </lineage>
</organism>
<evidence type="ECO:0000313" key="2">
    <source>
        <dbReference type="Proteomes" id="UP001241377"/>
    </source>
</evidence>
<accession>A0ACC2VG77</accession>
<evidence type="ECO:0000313" key="1">
    <source>
        <dbReference type="EMBL" id="KAJ9098395.1"/>
    </source>
</evidence>
<name>A0ACC2VG77_9TREE</name>
<protein>
    <submittedName>
        <fullName evidence="1">Uncharacterized protein</fullName>
    </submittedName>
</protein>
<dbReference type="EMBL" id="JASBWR010000077">
    <property type="protein sequence ID" value="KAJ9098395.1"/>
    <property type="molecule type" value="Genomic_DNA"/>
</dbReference>
<reference evidence="1" key="1">
    <citation type="submission" date="2023-04" db="EMBL/GenBank/DDBJ databases">
        <title>Draft Genome sequencing of Naganishia species isolated from polar environments using Oxford Nanopore Technology.</title>
        <authorList>
            <person name="Leo P."/>
            <person name="Venkateswaran K."/>
        </authorList>
    </citation>
    <scope>NUCLEOTIDE SEQUENCE</scope>
    <source>
        <strain evidence="1">MNA-CCFEE 5261</strain>
    </source>
</reference>
<dbReference type="Proteomes" id="UP001241377">
    <property type="component" value="Unassembled WGS sequence"/>
</dbReference>
<keyword evidence="2" id="KW-1185">Reference proteome</keyword>
<proteinExistence type="predicted"/>
<sequence>MADKFPALDVDAEVGDNIDSDFLSREKELLGDEFKTENDKEALNSDDEFTEFNEQFPEVDQTEAAQHQQPEAYEEPAYEAPKDLGDSKALKDWKERRDLEIAEREKANAKTKEEIVKKAQQTIDDFYDNYNTKKEQSSQQVLKDEEQFLEKRDKFLSKGTLWDRVNELTTEVGEVSLGDRDKSRFSKILKNLKGKEKVPGAGGY</sequence>
<comment type="caution">
    <text evidence="1">The sequence shown here is derived from an EMBL/GenBank/DDBJ whole genome shotgun (WGS) entry which is preliminary data.</text>
</comment>
<gene>
    <name evidence="1" type="ORF">QFC19_006394</name>
</gene>